<dbReference type="AlphaFoldDB" id="A0A7S2FSX2"/>
<accession>A0A7S2FSX2</accession>
<organism evidence="1">
    <name type="scientific">Haptolina brevifila</name>
    <dbReference type="NCBI Taxonomy" id="156173"/>
    <lineage>
        <taxon>Eukaryota</taxon>
        <taxon>Haptista</taxon>
        <taxon>Haptophyta</taxon>
        <taxon>Prymnesiophyceae</taxon>
        <taxon>Prymnesiales</taxon>
        <taxon>Prymnesiaceae</taxon>
        <taxon>Haptolina</taxon>
    </lineage>
</organism>
<evidence type="ECO:0000313" key="1">
    <source>
        <dbReference type="EMBL" id="CAD9412877.1"/>
    </source>
</evidence>
<reference evidence="1" key="1">
    <citation type="submission" date="2021-01" db="EMBL/GenBank/DDBJ databases">
        <authorList>
            <person name="Corre E."/>
            <person name="Pelletier E."/>
            <person name="Niang G."/>
            <person name="Scheremetjew M."/>
            <person name="Finn R."/>
            <person name="Kale V."/>
            <person name="Holt S."/>
            <person name="Cochrane G."/>
            <person name="Meng A."/>
            <person name="Brown T."/>
            <person name="Cohen L."/>
        </authorList>
    </citation>
    <scope>NUCLEOTIDE SEQUENCE</scope>
    <source>
        <strain evidence="1">UTEX LB 985</strain>
    </source>
</reference>
<name>A0A7S2FSX2_9EUKA</name>
<gene>
    <name evidence="1" type="ORF">CBRE1094_LOCUS5654</name>
</gene>
<proteinExistence type="predicted"/>
<protein>
    <submittedName>
        <fullName evidence="1">Uncharacterized protein</fullName>
    </submittedName>
</protein>
<dbReference type="EMBL" id="HBGU01010200">
    <property type="protein sequence ID" value="CAD9412877.1"/>
    <property type="molecule type" value="Transcribed_RNA"/>
</dbReference>
<sequence length="109" mass="11780">MPVLQAVSADSVVPKEPDLSLQLPANGSSPVKVDDVVNRLISLMPLCSFLAINGAQRAHDATPASERQVANLRTVRKAIGRSGDTGVRLIHLIVKLQQYRKLRGIQGDM</sequence>